<evidence type="ECO:0000313" key="3">
    <source>
        <dbReference type="Proteomes" id="UP000198282"/>
    </source>
</evidence>
<dbReference type="Pfam" id="PF13803">
    <property type="entry name" value="DUF4184"/>
    <property type="match status" value="1"/>
</dbReference>
<dbReference type="InterPro" id="IPR025238">
    <property type="entry name" value="DUF4184"/>
</dbReference>
<evidence type="ECO:0000313" key="2">
    <source>
        <dbReference type="EMBL" id="SNS06022.1"/>
    </source>
</evidence>
<dbReference type="OrthoDB" id="8481923at2"/>
<proteinExistence type="predicted"/>
<dbReference type="RefSeq" id="WP_089205851.1">
    <property type="nucleotide sequence ID" value="NZ_FZOD01000003.1"/>
</dbReference>
<keyword evidence="3" id="KW-1185">Reference proteome</keyword>
<dbReference type="Proteomes" id="UP000198282">
    <property type="component" value="Unassembled WGS sequence"/>
</dbReference>
<protein>
    <submittedName>
        <fullName evidence="2">Uncharacterized protein</fullName>
    </submittedName>
</protein>
<keyword evidence="1" id="KW-0472">Membrane</keyword>
<accession>A0A239BEG6</accession>
<reference evidence="2 3" key="1">
    <citation type="submission" date="2017-06" db="EMBL/GenBank/DDBJ databases">
        <authorList>
            <person name="Kim H.J."/>
            <person name="Triplett B.A."/>
        </authorList>
    </citation>
    <scope>NUCLEOTIDE SEQUENCE [LARGE SCALE GENOMIC DNA]</scope>
    <source>
        <strain evidence="2 3">CGMCC 4.2132</strain>
    </source>
</reference>
<name>A0A239BEG6_9ACTN</name>
<keyword evidence="1" id="KW-1133">Transmembrane helix</keyword>
<gene>
    <name evidence="2" type="ORF">SAMN05216276_1003140</name>
</gene>
<sequence>MPFTPSHVAAVLPLIASERGRRVLDPWALALGAMVPDLPIFFPFLPDYSFWHSIPGVFTIDLFAVLVLLAVFHVVLRDPLTALLPPGLAGRAASVAPGMYGLRRLPSVVAGGIVGTMTHLFWDSFTHSYSVRIWGWEWLDTQVAGLLPLFRVLQYISTVIGMAIVAWWIWRGLSRIEPQALPERLVLPARVRRGVLQITALTIPLGAIAWLVVFSADSLSQAVSRLGAGVVVGCCAPLLTYALIWQLRRAMAVFEGA</sequence>
<organism evidence="2 3">
    <name type="scientific">Streptosporangium subroseum</name>
    <dbReference type="NCBI Taxonomy" id="106412"/>
    <lineage>
        <taxon>Bacteria</taxon>
        <taxon>Bacillati</taxon>
        <taxon>Actinomycetota</taxon>
        <taxon>Actinomycetes</taxon>
        <taxon>Streptosporangiales</taxon>
        <taxon>Streptosporangiaceae</taxon>
        <taxon>Streptosporangium</taxon>
    </lineage>
</organism>
<dbReference type="EMBL" id="FZOD01000003">
    <property type="protein sequence ID" value="SNS06022.1"/>
    <property type="molecule type" value="Genomic_DNA"/>
</dbReference>
<feature type="transmembrane region" description="Helical" evidence="1">
    <location>
        <begin position="194"/>
        <end position="216"/>
    </location>
</feature>
<feature type="transmembrane region" description="Helical" evidence="1">
    <location>
        <begin position="57"/>
        <end position="76"/>
    </location>
</feature>
<feature type="transmembrane region" description="Helical" evidence="1">
    <location>
        <begin position="222"/>
        <end position="244"/>
    </location>
</feature>
<evidence type="ECO:0000256" key="1">
    <source>
        <dbReference type="SAM" id="Phobius"/>
    </source>
</evidence>
<dbReference type="AlphaFoldDB" id="A0A239BEG6"/>
<keyword evidence="1" id="KW-0812">Transmembrane</keyword>
<feature type="transmembrane region" description="Helical" evidence="1">
    <location>
        <begin position="152"/>
        <end position="173"/>
    </location>
</feature>